<evidence type="ECO:0000256" key="1">
    <source>
        <dbReference type="ARBA" id="ARBA00022475"/>
    </source>
</evidence>
<dbReference type="InterPro" id="IPR010899">
    <property type="entry name" value="UPF0344"/>
</dbReference>
<comment type="similarity">
    <text evidence="5">Belongs to the UPF0344 family.</text>
</comment>
<keyword evidence="4 5" id="KW-0472">Membrane</keyword>
<feature type="transmembrane region" description="Helical" evidence="5">
    <location>
        <begin position="12"/>
        <end position="29"/>
    </location>
</feature>
<reference evidence="6 7" key="1">
    <citation type="submission" date="2016-07" db="EMBL/GenBank/DDBJ databases">
        <title>Caryophanon latum genome sequencing.</title>
        <authorList>
            <person name="Verma A."/>
            <person name="Pal Y."/>
            <person name="Krishnamurthi S."/>
        </authorList>
    </citation>
    <scope>NUCLEOTIDE SEQUENCE [LARGE SCALE GENOMIC DNA]</scope>
    <source>
        <strain evidence="6 7">DSM 14151</strain>
    </source>
</reference>
<dbReference type="OrthoDB" id="2365314at2"/>
<feature type="transmembrane region" description="Helical" evidence="5">
    <location>
        <begin position="61"/>
        <end position="79"/>
    </location>
</feature>
<evidence type="ECO:0000256" key="5">
    <source>
        <dbReference type="HAMAP-Rule" id="MF_01536"/>
    </source>
</evidence>
<dbReference type="RefSeq" id="WP_066461465.1">
    <property type="nucleotide sequence ID" value="NZ_MATO01000006.1"/>
</dbReference>
<sequence length="117" mass="13179">MDFLTTTTHAHITSWVVMIVLFAVAFSKYSKGVHMALRLFYVLAIFTGVALYLEYRATFEYDIKFTFAILTIGMMEMVLGKKQKGKSAGVFMALLVVFVLVTIFYGFKLPAGFAFFG</sequence>
<feature type="transmembrane region" description="Helical" evidence="5">
    <location>
        <begin position="88"/>
        <end position="107"/>
    </location>
</feature>
<evidence type="ECO:0000256" key="3">
    <source>
        <dbReference type="ARBA" id="ARBA00022989"/>
    </source>
</evidence>
<dbReference type="EMBL" id="MATO01000006">
    <property type="protein sequence ID" value="OCS93629.1"/>
    <property type="molecule type" value="Genomic_DNA"/>
</dbReference>
<evidence type="ECO:0000313" key="7">
    <source>
        <dbReference type="Proteomes" id="UP000093482"/>
    </source>
</evidence>
<protein>
    <recommendedName>
        <fullName evidence="5">UPF0344 protein A6K76_04640</fullName>
    </recommendedName>
</protein>
<dbReference type="AlphaFoldDB" id="A0A1C0Z2F3"/>
<organism evidence="6 7">
    <name type="scientific">Caryophanon latum</name>
    <dbReference type="NCBI Taxonomy" id="33977"/>
    <lineage>
        <taxon>Bacteria</taxon>
        <taxon>Bacillati</taxon>
        <taxon>Bacillota</taxon>
        <taxon>Bacilli</taxon>
        <taxon>Bacillales</taxon>
        <taxon>Caryophanaceae</taxon>
        <taxon>Caryophanon</taxon>
    </lineage>
</organism>
<feature type="transmembrane region" description="Helical" evidence="5">
    <location>
        <begin position="36"/>
        <end position="55"/>
    </location>
</feature>
<keyword evidence="3 5" id="KW-1133">Transmembrane helix</keyword>
<evidence type="ECO:0000256" key="2">
    <source>
        <dbReference type="ARBA" id="ARBA00022692"/>
    </source>
</evidence>
<dbReference type="HAMAP" id="MF_01536">
    <property type="entry name" value="UPF0344"/>
    <property type="match status" value="1"/>
</dbReference>
<dbReference type="Proteomes" id="UP000093482">
    <property type="component" value="Unassembled WGS sequence"/>
</dbReference>
<comment type="subcellular location">
    <subcellularLocation>
        <location evidence="5">Cell membrane</location>
        <topology evidence="5">Multi-pass membrane protein</topology>
    </subcellularLocation>
</comment>
<accession>A0A1C0Z2F3</accession>
<keyword evidence="1 5" id="KW-1003">Cell membrane</keyword>
<comment type="caution">
    <text evidence="6">The sequence shown here is derived from an EMBL/GenBank/DDBJ whole genome shotgun (WGS) entry which is preliminary data.</text>
</comment>
<dbReference type="Pfam" id="PF07457">
    <property type="entry name" value="DUF1516"/>
    <property type="match status" value="1"/>
</dbReference>
<gene>
    <name evidence="6" type="ORF">A6K76_04640</name>
</gene>
<name>A0A1C0Z2F3_9BACL</name>
<keyword evidence="7" id="KW-1185">Reference proteome</keyword>
<proteinExistence type="inferred from homology"/>
<evidence type="ECO:0000313" key="6">
    <source>
        <dbReference type="EMBL" id="OCS93629.1"/>
    </source>
</evidence>
<keyword evidence="2 5" id="KW-0812">Transmembrane</keyword>
<dbReference type="GO" id="GO:0005886">
    <property type="term" value="C:plasma membrane"/>
    <property type="evidence" value="ECO:0007669"/>
    <property type="project" value="UniProtKB-SubCell"/>
</dbReference>
<evidence type="ECO:0000256" key="4">
    <source>
        <dbReference type="ARBA" id="ARBA00023136"/>
    </source>
</evidence>